<comment type="caution">
    <text evidence="1">The sequence shown here is derived from an EMBL/GenBank/DDBJ whole genome shotgun (WGS) entry which is preliminary data.</text>
</comment>
<dbReference type="EMBL" id="JBHSBB010000009">
    <property type="protein sequence ID" value="MFC4032116.1"/>
    <property type="molecule type" value="Genomic_DNA"/>
</dbReference>
<proteinExistence type="predicted"/>
<protein>
    <submittedName>
        <fullName evidence="1">Uncharacterized protein</fullName>
    </submittedName>
</protein>
<sequence>MCEKPRAMPRNDRKEEDVFLRLRETAELVMHDLQGDAVTTHPTLDFSGPDASGLVIVLLTESSGAARGFGVQVSGTSQEVLYTMADRIPEVYVDLYAVGLPLVPGTQRPAVPRVAGEQVVWLDPKGESAWSCPIGRYGQNDAD</sequence>
<name>A0ABV8HPP1_9ACTN</name>
<dbReference type="RefSeq" id="WP_386428810.1">
    <property type="nucleotide sequence ID" value="NZ_JBHSBB010000009.1"/>
</dbReference>
<evidence type="ECO:0000313" key="2">
    <source>
        <dbReference type="Proteomes" id="UP001595765"/>
    </source>
</evidence>
<reference evidence="2" key="1">
    <citation type="journal article" date="2019" name="Int. J. Syst. Evol. Microbiol.">
        <title>The Global Catalogue of Microorganisms (GCM) 10K type strain sequencing project: providing services to taxonomists for standard genome sequencing and annotation.</title>
        <authorList>
            <consortium name="The Broad Institute Genomics Platform"/>
            <consortium name="The Broad Institute Genome Sequencing Center for Infectious Disease"/>
            <person name="Wu L."/>
            <person name="Ma J."/>
        </authorList>
    </citation>
    <scope>NUCLEOTIDE SEQUENCE [LARGE SCALE GENOMIC DNA]</scope>
    <source>
        <strain evidence="2">CGMCC 4.7237</strain>
    </source>
</reference>
<keyword evidence="2" id="KW-1185">Reference proteome</keyword>
<dbReference type="Proteomes" id="UP001595765">
    <property type="component" value="Unassembled WGS sequence"/>
</dbReference>
<evidence type="ECO:0000313" key="1">
    <source>
        <dbReference type="EMBL" id="MFC4032116.1"/>
    </source>
</evidence>
<accession>A0ABV8HPP1</accession>
<gene>
    <name evidence="1" type="ORF">ACFO3J_11535</name>
</gene>
<organism evidence="1 2">
    <name type="scientific">Streptomyces polygonati</name>
    <dbReference type="NCBI Taxonomy" id="1617087"/>
    <lineage>
        <taxon>Bacteria</taxon>
        <taxon>Bacillati</taxon>
        <taxon>Actinomycetota</taxon>
        <taxon>Actinomycetes</taxon>
        <taxon>Kitasatosporales</taxon>
        <taxon>Streptomycetaceae</taxon>
        <taxon>Streptomyces</taxon>
    </lineage>
</organism>